<feature type="transmembrane region" description="Helical" evidence="7">
    <location>
        <begin position="241"/>
        <end position="258"/>
    </location>
</feature>
<accession>A0A8J3ZU89</accession>
<evidence type="ECO:0000313" key="9">
    <source>
        <dbReference type="Proteomes" id="UP000635606"/>
    </source>
</evidence>
<name>A0A8J3ZU89_9ACTN</name>
<dbReference type="SUPFAM" id="SSF103473">
    <property type="entry name" value="MFS general substrate transporter"/>
    <property type="match status" value="1"/>
</dbReference>
<evidence type="ECO:0000256" key="7">
    <source>
        <dbReference type="SAM" id="Phobius"/>
    </source>
</evidence>
<proteinExistence type="inferred from homology"/>
<evidence type="ECO:0000313" key="8">
    <source>
        <dbReference type="EMBL" id="GIJ70292.1"/>
    </source>
</evidence>
<dbReference type="AlphaFoldDB" id="A0A8J3ZU89"/>
<evidence type="ECO:0000256" key="2">
    <source>
        <dbReference type="ARBA" id="ARBA00008335"/>
    </source>
</evidence>
<comment type="subcellular location">
    <subcellularLocation>
        <location evidence="1">Endomembrane system</location>
        <topology evidence="1">Multi-pass membrane protein</topology>
    </subcellularLocation>
</comment>
<comment type="similarity">
    <text evidence="2">Belongs to the major facilitator superfamily.</text>
</comment>
<feature type="transmembrane region" description="Helical" evidence="7">
    <location>
        <begin position="100"/>
        <end position="119"/>
    </location>
</feature>
<dbReference type="InterPro" id="IPR036259">
    <property type="entry name" value="MFS_trans_sf"/>
</dbReference>
<evidence type="ECO:0000256" key="5">
    <source>
        <dbReference type="ARBA" id="ARBA00022989"/>
    </source>
</evidence>
<keyword evidence="4 7" id="KW-0812">Transmembrane</keyword>
<reference evidence="8" key="1">
    <citation type="submission" date="2021-01" db="EMBL/GenBank/DDBJ databases">
        <title>Whole genome shotgun sequence of Virgisporangium ochraceum NBRC 16418.</title>
        <authorList>
            <person name="Komaki H."/>
            <person name="Tamura T."/>
        </authorList>
    </citation>
    <scope>NUCLEOTIDE SEQUENCE</scope>
    <source>
        <strain evidence="8">NBRC 16418</strain>
    </source>
</reference>
<dbReference type="Gene3D" id="1.20.1250.20">
    <property type="entry name" value="MFS general substrate transporter like domains"/>
    <property type="match status" value="2"/>
</dbReference>
<evidence type="ECO:0000256" key="1">
    <source>
        <dbReference type="ARBA" id="ARBA00004127"/>
    </source>
</evidence>
<feature type="transmembrane region" description="Helical" evidence="7">
    <location>
        <begin position="360"/>
        <end position="381"/>
    </location>
</feature>
<feature type="transmembrane region" description="Helical" evidence="7">
    <location>
        <begin position="76"/>
        <end position="94"/>
    </location>
</feature>
<protein>
    <recommendedName>
        <fullName evidence="10">Major facilitator superfamily MFS_1</fullName>
    </recommendedName>
</protein>
<evidence type="ECO:0008006" key="10">
    <source>
        <dbReference type="Google" id="ProtNLM"/>
    </source>
</evidence>
<keyword evidence="6 7" id="KW-0472">Membrane</keyword>
<feature type="transmembrane region" description="Helical" evidence="7">
    <location>
        <begin position="44"/>
        <end position="64"/>
    </location>
</feature>
<dbReference type="PANTHER" id="PTHR23514">
    <property type="entry name" value="BYPASS OF STOP CODON PROTEIN 6"/>
    <property type="match status" value="1"/>
</dbReference>
<feature type="transmembrane region" description="Helical" evidence="7">
    <location>
        <begin position="208"/>
        <end position="229"/>
    </location>
</feature>
<dbReference type="GO" id="GO:0012505">
    <property type="term" value="C:endomembrane system"/>
    <property type="evidence" value="ECO:0007669"/>
    <property type="project" value="UniProtKB-SubCell"/>
</dbReference>
<dbReference type="Proteomes" id="UP000635606">
    <property type="component" value="Unassembled WGS sequence"/>
</dbReference>
<feature type="transmembrane region" description="Helical" evidence="7">
    <location>
        <begin position="166"/>
        <end position="187"/>
    </location>
</feature>
<evidence type="ECO:0000256" key="6">
    <source>
        <dbReference type="ARBA" id="ARBA00023136"/>
    </source>
</evidence>
<dbReference type="GO" id="GO:0016020">
    <property type="term" value="C:membrane"/>
    <property type="evidence" value="ECO:0007669"/>
    <property type="project" value="TreeGrafter"/>
</dbReference>
<keyword evidence="5 7" id="KW-1133">Transmembrane helix</keyword>
<keyword evidence="3" id="KW-0813">Transport</keyword>
<dbReference type="EMBL" id="BOPH01000075">
    <property type="protein sequence ID" value="GIJ70292.1"/>
    <property type="molecule type" value="Genomic_DNA"/>
</dbReference>
<feature type="transmembrane region" description="Helical" evidence="7">
    <location>
        <begin position="265"/>
        <end position="289"/>
    </location>
</feature>
<keyword evidence="9" id="KW-1185">Reference proteome</keyword>
<feature type="transmembrane region" description="Helical" evidence="7">
    <location>
        <begin position="12"/>
        <end position="32"/>
    </location>
</feature>
<feature type="transmembrane region" description="Helical" evidence="7">
    <location>
        <begin position="139"/>
        <end position="160"/>
    </location>
</feature>
<dbReference type="PANTHER" id="PTHR23514:SF3">
    <property type="entry name" value="BYPASS OF STOP CODON PROTEIN 6"/>
    <property type="match status" value="1"/>
</dbReference>
<evidence type="ECO:0000256" key="3">
    <source>
        <dbReference type="ARBA" id="ARBA00022448"/>
    </source>
</evidence>
<dbReference type="InterPro" id="IPR051788">
    <property type="entry name" value="MFS_Transporter"/>
</dbReference>
<organism evidence="8 9">
    <name type="scientific">Virgisporangium ochraceum</name>
    <dbReference type="NCBI Taxonomy" id="65505"/>
    <lineage>
        <taxon>Bacteria</taxon>
        <taxon>Bacillati</taxon>
        <taxon>Actinomycetota</taxon>
        <taxon>Actinomycetes</taxon>
        <taxon>Micromonosporales</taxon>
        <taxon>Micromonosporaceae</taxon>
        <taxon>Virgisporangium</taxon>
    </lineage>
</organism>
<comment type="caution">
    <text evidence="8">The sequence shown here is derived from an EMBL/GenBank/DDBJ whole genome shotgun (WGS) entry which is preliminary data.</text>
</comment>
<gene>
    <name evidence="8" type="ORF">Voc01_052090</name>
</gene>
<dbReference type="GO" id="GO:0022857">
    <property type="term" value="F:transmembrane transporter activity"/>
    <property type="evidence" value="ECO:0007669"/>
    <property type="project" value="InterPro"/>
</dbReference>
<feature type="transmembrane region" description="Helical" evidence="7">
    <location>
        <begin position="336"/>
        <end position="354"/>
    </location>
</feature>
<dbReference type="RefSeq" id="WP_203930198.1">
    <property type="nucleotide sequence ID" value="NZ_BOPH01000075.1"/>
</dbReference>
<feature type="transmembrane region" description="Helical" evidence="7">
    <location>
        <begin position="295"/>
        <end position="315"/>
    </location>
</feature>
<sequence>MRLQLHRDRLTLVTYAQLGIFGYWIYGFGPVVPLLRDEQGTSRAVASLHGSALAVAALVGGALSPWLVRRFGRQRVIWAGTAGLAVGVLALWAARPFAATMAAVFVAATAGSLLVNGVVATLSGHHGPAGAAAISEANAVAAGVGTVSPLIVGGAVTAGFGWRPGLAAMVLAVAAVALVGWLSRDALSTVAVPGSDGGGGTGRLPWPYWLAWTSMVVTGSVEVCLNLWAGDELRGHADVSPGVATAAVSAIVGGMFLGRLVGVRLLLYFAPLRVLLVALAVSALGFTIFWLATTAWLAIAGLLVCGLGNSLHYPLAVSLAVEHSGGQPDLAAARSAYAMAVGFGLAPLALGWTADRVGTHRAFLLVYLLLAVAAVVVWRLMRVPAPVVIEPARR</sequence>
<dbReference type="InterPro" id="IPR011701">
    <property type="entry name" value="MFS"/>
</dbReference>
<dbReference type="Pfam" id="PF07690">
    <property type="entry name" value="MFS_1"/>
    <property type="match status" value="2"/>
</dbReference>
<evidence type="ECO:0000256" key="4">
    <source>
        <dbReference type="ARBA" id="ARBA00022692"/>
    </source>
</evidence>